<dbReference type="PROSITE" id="PS00018">
    <property type="entry name" value="EF_HAND_1"/>
    <property type="match status" value="1"/>
</dbReference>
<proteinExistence type="predicted"/>
<dbReference type="OrthoDB" id="41588at2759"/>
<protein>
    <submittedName>
        <fullName evidence="3">Grap2 and cyclin-D-interacting-domain containing protein</fullName>
    </submittedName>
</protein>
<dbReference type="InterPro" id="IPR018247">
    <property type="entry name" value="EF_Hand_1_Ca_BS"/>
</dbReference>
<evidence type="ECO:0000259" key="2">
    <source>
        <dbReference type="PROSITE" id="PS50222"/>
    </source>
</evidence>
<keyword evidence="4" id="KW-1185">Reference proteome</keyword>
<feature type="domain" description="EF-hand" evidence="2">
    <location>
        <begin position="42"/>
        <end position="77"/>
    </location>
</feature>
<name>A0A9K3M3M5_9STRA</name>
<gene>
    <name evidence="3" type="ORF">IV203_034213</name>
</gene>
<dbReference type="Pfam" id="PF13324">
    <property type="entry name" value="GCIP_N"/>
    <property type="match status" value="1"/>
</dbReference>
<feature type="region of interest" description="Disordered" evidence="1">
    <location>
        <begin position="1"/>
        <end position="29"/>
    </location>
</feature>
<dbReference type="InterPro" id="IPR049317">
    <property type="entry name" value="GCIP-like_N"/>
</dbReference>
<reference evidence="3" key="1">
    <citation type="journal article" date="2021" name="Sci. Rep.">
        <title>Diploid genomic architecture of Nitzschia inconspicua, an elite biomass production diatom.</title>
        <authorList>
            <person name="Oliver A."/>
            <person name="Podell S."/>
            <person name="Pinowska A."/>
            <person name="Traller J.C."/>
            <person name="Smith S.R."/>
            <person name="McClure R."/>
            <person name="Beliaev A."/>
            <person name="Bohutskyi P."/>
            <person name="Hill E.A."/>
            <person name="Rabines A."/>
            <person name="Zheng H."/>
            <person name="Allen L.Z."/>
            <person name="Kuo A."/>
            <person name="Grigoriev I.V."/>
            <person name="Allen A.E."/>
            <person name="Hazlebeck D."/>
            <person name="Allen E.E."/>
        </authorList>
    </citation>
    <scope>NUCLEOTIDE SEQUENCE</scope>
    <source>
        <strain evidence="3">Hildebrandi</strain>
    </source>
</reference>
<accession>A0A9K3M3M5</accession>
<dbReference type="InterPro" id="IPR026907">
    <property type="entry name" value="GCIP-like"/>
</dbReference>
<dbReference type="Proteomes" id="UP000693970">
    <property type="component" value="Unassembled WGS sequence"/>
</dbReference>
<comment type="caution">
    <text evidence="3">The sequence shown here is derived from an EMBL/GenBank/DDBJ whole genome shotgun (WGS) entry which is preliminary data.</text>
</comment>
<evidence type="ECO:0000256" key="1">
    <source>
        <dbReference type="SAM" id="MobiDB-lite"/>
    </source>
</evidence>
<feature type="compositionally biased region" description="Polar residues" evidence="1">
    <location>
        <begin position="1"/>
        <end position="10"/>
    </location>
</feature>
<dbReference type="PROSITE" id="PS50222">
    <property type="entry name" value="EF_HAND_2"/>
    <property type="match status" value="1"/>
</dbReference>
<organism evidence="3 4">
    <name type="scientific">Nitzschia inconspicua</name>
    <dbReference type="NCBI Taxonomy" id="303405"/>
    <lineage>
        <taxon>Eukaryota</taxon>
        <taxon>Sar</taxon>
        <taxon>Stramenopiles</taxon>
        <taxon>Ochrophyta</taxon>
        <taxon>Bacillariophyta</taxon>
        <taxon>Bacillariophyceae</taxon>
        <taxon>Bacillariophycidae</taxon>
        <taxon>Bacillariales</taxon>
        <taxon>Bacillariaceae</taxon>
        <taxon>Nitzschia</taxon>
    </lineage>
</organism>
<dbReference type="EMBL" id="JAGRRH010000002">
    <property type="protein sequence ID" value="KAG7373489.1"/>
    <property type="molecule type" value="Genomic_DNA"/>
</dbReference>
<dbReference type="InterPro" id="IPR002048">
    <property type="entry name" value="EF_hand_dom"/>
</dbReference>
<sequence length="542" mass="59646">MSSNDDQQSTADDDVVPTPVLQPIFGNDDDDDNDGMLSFADGFRDKVKLLFDHFDLDCDGFLQYDELRALQAATDEVVLSEDMYVMACKALNCLPKKGLSLEALKFTYASDGADIDKDYAKVFEKNTVDATSTTAYGIEEEEQEDQDVVYEVGAGGVDISKKPHSTHQKTKPVVESPTIKSPHPASATLETSTSNNAMVIKALNNLIEYVKKDTACSQDPPKLSHYRVIPNEVQKAYTLIDNGAQMIHSTATKYTLVGKISLTDQIKLGTDLLRGCELIGASLHILLQDATGCCRAVRKLTQRASLAIFINVLHLVQSFEDESAMQGNVGAQKTGAVWEACDQVLNQMLPKGNRNAIRRELFTWTQEINDSMEEFQELLDMGPCEAPGDMNGEDEDDYDEDDLFGGDEQYNDNDFPIATACLGLLKNSRGNMKIALEICELLGDKVGETEGDDHLMAILQIHKYARDIGEGATDFGSLMYPPLQEKVDELTSQFQKQVQTINDLQNFIQGLHGIPSRISELSNILSSAVDTRSGEFNTTVGG</sequence>
<dbReference type="PANTHER" id="PTHR15492">
    <property type="entry name" value="CYCLIN D1-BINDING PROTEIN 1"/>
    <property type="match status" value="1"/>
</dbReference>
<evidence type="ECO:0000313" key="4">
    <source>
        <dbReference type="Proteomes" id="UP000693970"/>
    </source>
</evidence>
<dbReference type="PANTHER" id="PTHR15492:SF1">
    <property type="entry name" value="CYCLIN-D1-BINDING PROTEIN 1"/>
    <property type="match status" value="1"/>
</dbReference>
<dbReference type="AlphaFoldDB" id="A0A9K3M3M5"/>
<reference evidence="3" key="2">
    <citation type="submission" date="2021-04" db="EMBL/GenBank/DDBJ databases">
        <authorList>
            <person name="Podell S."/>
        </authorList>
    </citation>
    <scope>NUCLEOTIDE SEQUENCE</scope>
    <source>
        <strain evidence="3">Hildebrandi</strain>
    </source>
</reference>
<dbReference type="GO" id="GO:0005509">
    <property type="term" value="F:calcium ion binding"/>
    <property type="evidence" value="ECO:0007669"/>
    <property type="project" value="InterPro"/>
</dbReference>
<dbReference type="GO" id="GO:0005634">
    <property type="term" value="C:nucleus"/>
    <property type="evidence" value="ECO:0007669"/>
    <property type="project" value="TreeGrafter"/>
</dbReference>
<evidence type="ECO:0000313" key="3">
    <source>
        <dbReference type="EMBL" id="KAG7373489.1"/>
    </source>
</evidence>
<feature type="region of interest" description="Disordered" evidence="1">
    <location>
        <begin position="160"/>
        <end position="189"/>
    </location>
</feature>